<keyword evidence="2" id="KW-1133">Transmembrane helix</keyword>
<accession>A0ABV4U7Q9</accession>
<evidence type="ECO:0000256" key="2">
    <source>
        <dbReference type="SAM" id="Phobius"/>
    </source>
</evidence>
<dbReference type="InterPro" id="IPR000983">
    <property type="entry name" value="Bac_GSPG_pilin"/>
</dbReference>
<dbReference type="PANTHER" id="PTHR30093:SF2">
    <property type="entry name" value="TYPE II SECRETION SYSTEM PROTEIN H"/>
    <property type="match status" value="1"/>
</dbReference>
<dbReference type="Proteomes" id="UP001575105">
    <property type="component" value="Unassembled WGS sequence"/>
</dbReference>
<keyword evidence="2" id="KW-0812">Transmembrane</keyword>
<name>A0ABV4U7Q9_9BACT</name>
<dbReference type="RefSeq" id="WP_425346244.1">
    <property type="nucleotide sequence ID" value="NZ_JBGUBD010000008.1"/>
</dbReference>
<dbReference type="InterPro" id="IPR011453">
    <property type="entry name" value="DUF1559"/>
</dbReference>
<keyword evidence="5" id="KW-1185">Reference proteome</keyword>
<dbReference type="PROSITE" id="PS00409">
    <property type="entry name" value="PROKAR_NTER_METHYL"/>
    <property type="match status" value="1"/>
</dbReference>
<feature type="domain" description="DUF1559" evidence="3">
    <location>
        <begin position="54"/>
        <end position="105"/>
    </location>
</feature>
<sequence>MAVNSYCIHELDPHLAAARGRTGTTLAGFTLIELLVVISIIALLIAILLPALSNARQAARETACGSNQRQLGIALISYAVDNRDELPHSRANFSGSNPYFFAIWPNQTSSEISQLVGTFNPGATASQERYGELFFCPAAEQRISYNPANTLVSDYWLTTYTPLYDWMKTVGLEPQWTFGMVPPRYLSRDTDPSSIRRQSQVMLSDIAYAVGGAFPGNWLPTPLGTWGSNHTPGPLGSLADGPRGRVNTLYTDGHVSRRSDEQLQRYIIRSNEQYAF</sequence>
<dbReference type="NCBIfam" id="TIGR02532">
    <property type="entry name" value="IV_pilin_GFxxxE"/>
    <property type="match status" value="1"/>
</dbReference>
<dbReference type="EMBL" id="JBGUBD010000008">
    <property type="protein sequence ID" value="MFA9479317.1"/>
    <property type="molecule type" value="Genomic_DNA"/>
</dbReference>
<dbReference type="InterPro" id="IPR012902">
    <property type="entry name" value="N_methyl_site"/>
</dbReference>
<feature type="transmembrane region" description="Helical" evidence="2">
    <location>
        <begin position="29"/>
        <end position="52"/>
    </location>
</feature>
<comment type="caution">
    <text evidence="4">The sequence shown here is derived from an EMBL/GenBank/DDBJ whole genome shotgun (WGS) entry which is preliminary data.</text>
</comment>
<evidence type="ECO:0000313" key="5">
    <source>
        <dbReference type="Proteomes" id="UP001575105"/>
    </source>
</evidence>
<dbReference type="InterPro" id="IPR045584">
    <property type="entry name" value="Pilin-like"/>
</dbReference>
<dbReference type="Pfam" id="PF07596">
    <property type="entry name" value="SBP_bac_10"/>
    <property type="match status" value="1"/>
</dbReference>
<evidence type="ECO:0000256" key="1">
    <source>
        <dbReference type="ARBA" id="ARBA00022481"/>
    </source>
</evidence>
<dbReference type="PANTHER" id="PTHR30093">
    <property type="entry name" value="GENERAL SECRETION PATHWAY PROTEIN G"/>
    <property type="match status" value="1"/>
</dbReference>
<organism evidence="4 5">
    <name type="scientific">Natronomicrosphaera hydrolytica</name>
    <dbReference type="NCBI Taxonomy" id="3242702"/>
    <lineage>
        <taxon>Bacteria</taxon>
        <taxon>Pseudomonadati</taxon>
        <taxon>Planctomycetota</taxon>
        <taxon>Phycisphaerae</taxon>
        <taxon>Phycisphaerales</taxon>
        <taxon>Phycisphaeraceae</taxon>
        <taxon>Natronomicrosphaera</taxon>
    </lineage>
</organism>
<gene>
    <name evidence="4" type="ORF">ACERK3_13580</name>
</gene>
<evidence type="ECO:0000259" key="3">
    <source>
        <dbReference type="Pfam" id="PF07596"/>
    </source>
</evidence>
<dbReference type="Gene3D" id="3.30.700.10">
    <property type="entry name" value="Glycoprotein, Type 4 Pilin"/>
    <property type="match status" value="1"/>
</dbReference>
<reference evidence="4 5" key="1">
    <citation type="submission" date="2024-08" db="EMBL/GenBank/DDBJ databases">
        <title>Whole-genome sequencing of halo(alkali)philic microorganisms from hypersaline lakes.</title>
        <authorList>
            <person name="Sorokin D.Y."/>
            <person name="Merkel A.Y."/>
            <person name="Messina E."/>
            <person name="Yakimov M."/>
        </authorList>
    </citation>
    <scope>NUCLEOTIDE SEQUENCE [LARGE SCALE GENOMIC DNA]</scope>
    <source>
        <strain evidence="4 5">AB-hyl4</strain>
    </source>
</reference>
<keyword evidence="1" id="KW-0488">Methylation</keyword>
<proteinExistence type="predicted"/>
<dbReference type="PRINTS" id="PR00813">
    <property type="entry name" value="BCTERIALGSPG"/>
</dbReference>
<evidence type="ECO:0000313" key="4">
    <source>
        <dbReference type="EMBL" id="MFA9479317.1"/>
    </source>
</evidence>
<keyword evidence="2" id="KW-0472">Membrane</keyword>
<dbReference type="Pfam" id="PF07963">
    <property type="entry name" value="N_methyl"/>
    <property type="match status" value="1"/>
</dbReference>
<protein>
    <submittedName>
        <fullName evidence="4">DUF1559 domain-containing protein</fullName>
    </submittedName>
</protein>
<dbReference type="SUPFAM" id="SSF54523">
    <property type="entry name" value="Pili subunits"/>
    <property type="match status" value="1"/>
</dbReference>